<dbReference type="InterPro" id="IPR029033">
    <property type="entry name" value="His_PPase_superfam"/>
</dbReference>
<dbReference type="EMBL" id="LNIX01000013">
    <property type="protein sequence ID" value="OXA47540.1"/>
    <property type="molecule type" value="Genomic_DNA"/>
</dbReference>
<dbReference type="GO" id="GO:0004331">
    <property type="term" value="F:fructose-2,6-bisphosphate 2-phosphatase activity"/>
    <property type="evidence" value="ECO:0007669"/>
    <property type="project" value="TreeGrafter"/>
</dbReference>
<evidence type="ECO:0000256" key="2">
    <source>
        <dbReference type="PIRSR" id="PIRSR613078-2"/>
    </source>
</evidence>
<dbReference type="Gene3D" id="3.40.50.1240">
    <property type="entry name" value="Phosphoglycerate mutase-like"/>
    <property type="match status" value="2"/>
</dbReference>
<reference evidence="3 4" key="1">
    <citation type="submission" date="2015-12" db="EMBL/GenBank/DDBJ databases">
        <title>The genome of Folsomia candida.</title>
        <authorList>
            <person name="Faddeeva A."/>
            <person name="Derks M.F."/>
            <person name="Anvar Y."/>
            <person name="Smit S."/>
            <person name="Van Straalen N."/>
            <person name="Roelofs D."/>
        </authorList>
    </citation>
    <scope>NUCLEOTIDE SEQUENCE [LARGE SCALE GENOMIC DNA]</scope>
    <source>
        <strain evidence="3 4">VU population</strain>
        <tissue evidence="3">Whole body</tissue>
    </source>
</reference>
<sequence length="296" mass="33816">MLSVTFVRHGETVANVGRIIQGHSHGELTERGISMAEHLGRHLSEEKFTRVFSSDLKRCHDTTRHILKHSSDGDVPEDLIVLDQVLREVSHTHGELTERGISMAEHLGRHLSEEKFTRVFSSDLKRCHDTTLHILKQSKDADVQEDCIVLDQILREMFCGDLEHQPQSEMFKLFNQTGLHFPHVQIPGGESFQDVKARTEKFFNMLCNLVDAKEGREENVLVVTHGAWLMCFLHCLVDLKKNEAIDLIDFEEKFCSMPAHNTATTKMTINKQADNGRRKVVVKQVHATDHLPEDLK</sequence>
<name>A0A226DR50_FOLCA</name>
<evidence type="ECO:0000256" key="1">
    <source>
        <dbReference type="ARBA" id="ARBA00022801"/>
    </source>
</evidence>
<feature type="binding site" evidence="2">
    <location>
        <position position="58"/>
    </location>
    <ligand>
        <name>substrate</name>
    </ligand>
</feature>
<proteinExistence type="predicted"/>
<evidence type="ECO:0000313" key="3">
    <source>
        <dbReference type="EMBL" id="OXA47540.1"/>
    </source>
</evidence>
<gene>
    <name evidence="3" type="ORF">Fcan01_17829</name>
</gene>
<dbReference type="GO" id="GO:0043456">
    <property type="term" value="P:regulation of pentose-phosphate shunt"/>
    <property type="evidence" value="ECO:0007669"/>
    <property type="project" value="TreeGrafter"/>
</dbReference>
<dbReference type="CDD" id="cd07040">
    <property type="entry name" value="HP"/>
    <property type="match status" value="1"/>
</dbReference>
<dbReference type="SUPFAM" id="SSF53254">
    <property type="entry name" value="Phosphoglycerate mutase-like"/>
    <property type="match status" value="2"/>
</dbReference>
<dbReference type="PANTHER" id="PTHR46517:SF1">
    <property type="entry name" value="FRUCTOSE-2,6-BISPHOSPHATASE TIGAR"/>
    <property type="match status" value="1"/>
</dbReference>
<dbReference type="PIRSF" id="PIRSF000709">
    <property type="entry name" value="6PFK_2-Ptase"/>
    <property type="match status" value="1"/>
</dbReference>
<protein>
    <submittedName>
        <fullName evidence="3">Fructose-2,6-bisphosphatase TIGAR</fullName>
    </submittedName>
</protein>
<dbReference type="InterPro" id="IPR051695">
    <property type="entry name" value="Phosphoglycerate_Mutase"/>
</dbReference>
<dbReference type="SMART" id="SM00855">
    <property type="entry name" value="PGAM"/>
    <property type="match status" value="1"/>
</dbReference>
<dbReference type="Proteomes" id="UP000198287">
    <property type="component" value="Unassembled WGS sequence"/>
</dbReference>
<dbReference type="CDD" id="cd07067">
    <property type="entry name" value="HP_PGM_like"/>
    <property type="match status" value="1"/>
</dbReference>
<feature type="binding site" evidence="2">
    <location>
        <begin position="8"/>
        <end position="15"/>
    </location>
    <ligand>
        <name>substrate</name>
    </ligand>
</feature>
<keyword evidence="4" id="KW-1185">Reference proteome</keyword>
<accession>A0A226DR50</accession>
<dbReference type="Pfam" id="PF00300">
    <property type="entry name" value="His_Phos_1"/>
    <property type="match status" value="2"/>
</dbReference>
<dbReference type="OrthoDB" id="8275317at2759"/>
<dbReference type="AlphaFoldDB" id="A0A226DR50"/>
<organism evidence="3 4">
    <name type="scientific">Folsomia candida</name>
    <name type="common">Springtail</name>
    <dbReference type="NCBI Taxonomy" id="158441"/>
    <lineage>
        <taxon>Eukaryota</taxon>
        <taxon>Metazoa</taxon>
        <taxon>Ecdysozoa</taxon>
        <taxon>Arthropoda</taxon>
        <taxon>Hexapoda</taxon>
        <taxon>Collembola</taxon>
        <taxon>Entomobryomorpha</taxon>
        <taxon>Isotomoidea</taxon>
        <taxon>Isotomidae</taxon>
        <taxon>Proisotominae</taxon>
        <taxon>Folsomia</taxon>
    </lineage>
</organism>
<dbReference type="GO" id="GO:0045820">
    <property type="term" value="P:negative regulation of glycolytic process"/>
    <property type="evidence" value="ECO:0007669"/>
    <property type="project" value="TreeGrafter"/>
</dbReference>
<dbReference type="STRING" id="158441.A0A226DR50"/>
<comment type="caution">
    <text evidence="3">The sequence shown here is derived from an EMBL/GenBank/DDBJ whole genome shotgun (WGS) entry which is preliminary data.</text>
</comment>
<keyword evidence="1" id="KW-0378">Hydrolase</keyword>
<dbReference type="InterPro" id="IPR013078">
    <property type="entry name" value="His_Pase_superF_clade-1"/>
</dbReference>
<dbReference type="GO" id="GO:0005829">
    <property type="term" value="C:cytosol"/>
    <property type="evidence" value="ECO:0007669"/>
    <property type="project" value="TreeGrafter"/>
</dbReference>
<evidence type="ECO:0000313" key="4">
    <source>
        <dbReference type="Proteomes" id="UP000198287"/>
    </source>
</evidence>
<dbReference type="PANTHER" id="PTHR46517">
    <property type="entry name" value="FRUCTOSE-2,6-BISPHOSPHATASE TIGAR"/>
    <property type="match status" value="1"/>
</dbReference>